<dbReference type="GO" id="GO:0018741">
    <property type="term" value="F:linear primary-alkylsulfatase activity"/>
    <property type="evidence" value="ECO:0007669"/>
    <property type="project" value="TreeGrafter"/>
</dbReference>
<organism evidence="2 3">
    <name type="scientific">Tessaracoccus flavescens</name>
    <dbReference type="NCBI Taxonomy" id="399497"/>
    <lineage>
        <taxon>Bacteria</taxon>
        <taxon>Bacillati</taxon>
        <taxon>Actinomycetota</taxon>
        <taxon>Actinomycetes</taxon>
        <taxon>Propionibacteriales</taxon>
        <taxon>Propionibacteriaceae</taxon>
        <taxon>Tessaracoccus</taxon>
    </lineage>
</organism>
<dbReference type="Gene3D" id="3.60.15.30">
    <property type="entry name" value="Metallo-beta-lactamase domain"/>
    <property type="match status" value="1"/>
</dbReference>
<evidence type="ECO:0000313" key="2">
    <source>
        <dbReference type="EMBL" id="AQP50436.1"/>
    </source>
</evidence>
<dbReference type="PANTHER" id="PTHR43223">
    <property type="entry name" value="ALKYL/ARYL-SULFATASE"/>
    <property type="match status" value="1"/>
</dbReference>
<dbReference type="GO" id="GO:0018909">
    <property type="term" value="P:dodecyl sulfate metabolic process"/>
    <property type="evidence" value="ECO:0007669"/>
    <property type="project" value="TreeGrafter"/>
</dbReference>
<proteinExistence type="predicted"/>
<dbReference type="PANTHER" id="PTHR43223:SF1">
    <property type="entry name" value="ALKYL_ARYL-SULFATASE BDS1"/>
    <property type="match status" value="1"/>
</dbReference>
<dbReference type="InterPro" id="IPR052195">
    <property type="entry name" value="Bact_Alkyl/Aryl-Sulfatase"/>
</dbReference>
<dbReference type="InterPro" id="IPR036866">
    <property type="entry name" value="RibonucZ/Hydroxyglut_hydro"/>
</dbReference>
<accession>A0A1Q2CWE9</accession>
<sequence length="171" mass="18738">MNMTTNTSRPATDAVIAQHRQLTETLPFADEQDFEDAHRGFIAALSPAVVKAADGRVAWDNDSYAFLDGEAPDTVNPSLWRQSKLNIIQGLFEVVPGIYQIRGLDLSVMTVIEGERGVIVVDPLISSETAAAAMGLYREHRGDRPVTAPRSSEAHAARSAPDSARRRPWVR</sequence>
<dbReference type="Proteomes" id="UP000188235">
    <property type="component" value="Chromosome"/>
</dbReference>
<reference evidence="2 3" key="1">
    <citation type="journal article" date="2008" name="Int. J. Syst. Evol. Microbiol.">
        <title>Tessaracoccus flavescens sp. nov., isolated from marine sediment.</title>
        <authorList>
            <person name="Lee D.W."/>
            <person name="Lee S.D."/>
        </authorList>
    </citation>
    <scope>NUCLEOTIDE SEQUENCE [LARGE SCALE GENOMIC DNA]</scope>
    <source>
        <strain evidence="2 3">SST-39T</strain>
    </source>
</reference>
<dbReference type="SUPFAM" id="SSF56281">
    <property type="entry name" value="Metallo-hydrolase/oxidoreductase"/>
    <property type="match status" value="1"/>
</dbReference>
<evidence type="ECO:0000313" key="3">
    <source>
        <dbReference type="Proteomes" id="UP000188235"/>
    </source>
</evidence>
<name>A0A1Q2CWE9_9ACTN</name>
<keyword evidence="3" id="KW-1185">Reference proteome</keyword>
<feature type="region of interest" description="Disordered" evidence="1">
    <location>
        <begin position="142"/>
        <end position="171"/>
    </location>
</feature>
<evidence type="ECO:0000256" key="1">
    <source>
        <dbReference type="SAM" id="MobiDB-lite"/>
    </source>
</evidence>
<dbReference type="EMBL" id="CP019607">
    <property type="protein sequence ID" value="AQP50436.1"/>
    <property type="molecule type" value="Genomic_DNA"/>
</dbReference>
<dbReference type="AlphaFoldDB" id="A0A1Q2CWE9"/>
<gene>
    <name evidence="2" type="ORF">BW733_05910</name>
</gene>
<dbReference type="KEGG" id="tfa:BW733_05910"/>
<protein>
    <submittedName>
        <fullName evidence="2">Uncharacterized protein</fullName>
    </submittedName>
</protein>